<organism evidence="2 3">
    <name type="scientific">Ceutorhynchus assimilis</name>
    <name type="common">cabbage seed weevil</name>
    <dbReference type="NCBI Taxonomy" id="467358"/>
    <lineage>
        <taxon>Eukaryota</taxon>
        <taxon>Metazoa</taxon>
        <taxon>Ecdysozoa</taxon>
        <taxon>Arthropoda</taxon>
        <taxon>Hexapoda</taxon>
        <taxon>Insecta</taxon>
        <taxon>Pterygota</taxon>
        <taxon>Neoptera</taxon>
        <taxon>Endopterygota</taxon>
        <taxon>Coleoptera</taxon>
        <taxon>Polyphaga</taxon>
        <taxon>Cucujiformia</taxon>
        <taxon>Curculionidae</taxon>
        <taxon>Ceutorhynchinae</taxon>
        <taxon>Ceutorhynchus</taxon>
    </lineage>
</organism>
<dbReference type="PANTHER" id="PTHR45749:SF21">
    <property type="entry name" value="DUF4371 DOMAIN-CONTAINING PROTEIN"/>
    <property type="match status" value="1"/>
</dbReference>
<gene>
    <name evidence="2" type="ORF">CEUTPL_LOCUS11942</name>
</gene>
<reference evidence="2" key="1">
    <citation type="submission" date="2022-01" db="EMBL/GenBank/DDBJ databases">
        <authorList>
            <person name="King R."/>
        </authorList>
    </citation>
    <scope>NUCLEOTIDE SEQUENCE</scope>
</reference>
<feature type="domain" description="DUF4371" evidence="1">
    <location>
        <begin position="3"/>
        <end position="118"/>
    </location>
</feature>
<evidence type="ECO:0000313" key="2">
    <source>
        <dbReference type="EMBL" id="CAG9771510.1"/>
    </source>
</evidence>
<dbReference type="InterPro" id="IPR025398">
    <property type="entry name" value="DUF4371"/>
</dbReference>
<accession>A0A9N9MU26</accession>
<dbReference type="Proteomes" id="UP001152799">
    <property type="component" value="Chromosome 7"/>
</dbReference>
<name>A0A9N9MU26_9CUCU</name>
<protein>
    <recommendedName>
        <fullName evidence="1">DUF4371 domain-containing protein</fullName>
    </recommendedName>
</protein>
<dbReference type="PANTHER" id="PTHR45749">
    <property type="match status" value="1"/>
</dbReference>
<dbReference type="EMBL" id="OU892283">
    <property type="protein sequence ID" value="CAG9771510.1"/>
    <property type="molecule type" value="Genomic_DNA"/>
</dbReference>
<keyword evidence="3" id="KW-1185">Reference proteome</keyword>
<dbReference type="OrthoDB" id="10051013at2759"/>
<evidence type="ECO:0000259" key="1">
    <source>
        <dbReference type="Pfam" id="PF14291"/>
    </source>
</evidence>
<proteinExistence type="predicted"/>
<dbReference type="AlphaFoldDB" id="A0A9N9MU26"/>
<dbReference type="Pfam" id="PF14291">
    <property type="entry name" value="DUF4371"/>
    <property type="match status" value="1"/>
</dbReference>
<evidence type="ECO:0000313" key="3">
    <source>
        <dbReference type="Proteomes" id="UP001152799"/>
    </source>
</evidence>
<sequence>MYTSSVIQNEIIELCGNAIQKQIIDKVRQSGFFAVLADEAQDVSRYEQLSLCLRYVDCSSRKALIREDFVGFVHIHDFTASALALTTMESLKSFGLDLENLVGQGYDEAAVMSERFKGNLRNERDFSNLFEEAKHLSSADLSVPRVTGRQINCSNIPGDTPEVYYRRNIFYPFIEHVVTEIEARFKSHEESISGIQLILPDRTQTTDTAKKCIARIGEIFLSEAEKKVVVSEYELWHNHWCNQEMPSTVLEAMDRCDELFFPTIRQLLQILATLPVSTATPETNGLQDSRL</sequence>